<dbReference type="SUPFAM" id="SSF46689">
    <property type="entry name" value="Homeodomain-like"/>
    <property type="match status" value="1"/>
</dbReference>
<keyword evidence="2" id="KW-0238">DNA-binding</keyword>
<dbReference type="SMART" id="SM00342">
    <property type="entry name" value="HTH_ARAC"/>
    <property type="match status" value="1"/>
</dbReference>
<proteinExistence type="predicted"/>
<dbReference type="InterPro" id="IPR009057">
    <property type="entry name" value="Homeodomain-like_sf"/>
</dbReference>
<gene>
    <name evidence="6" type="ORF">C7Y71_008090</name>
</gene>
<name>A0A5P8E7L0_9BACT</name>
<feature type="region of interest" description="Disordered" evidence="4">
    <location>
        <begin position="1"/>
        <end position="29"/>
    </location>
</feature>
<dbReference type="Gene3D" id="1.10.10.60">
    <property type="entry name" value="Homeodomain-like"/>
    <property type="match status" value="1"/>
</dbReference>
<evidence type="ECO:0000259" key="5">
    <source>
        <dbReference type="PROSITE" id="PS01124"/>
    </source>
</evidence>
<dbReference type="PANTHER" id="PTHR43280:SF34">
    <property type="entry name" value="ARAC-FAMILY TRANSCRIPTIONAL REGULATOR"/>
    <property type="match status" value="1"/>
</dbReference>
<dbReference type="EMBL" id="CP033459">
    <property type="protein sequence ID" value="QFQ12981.1"/>
    <property type="molecule type" value="Genomic_DNA"/>
</dbReference>
<evidence type="ECO:0000313" key="6">
    <source>
        <dbReference type="EMBL" id="QFQ12981.1"/>
    </source>
</evidence>
<evidence type="ECO:0000256" key="2">
    <source>
        <dbReference type="ARBA" id="ARBA00023125"/>
    </source>
</evidence>
<feature type="compositionally biased region" description="Basic and acidic residues" evidence="4">
    <location>
        <begin position="11"/>
        <end position="29"/>
    </location>
</feature>
<dbReference type="Pfam" id="PF12833">
    <property type="entry name" value="HTH_18"/>
    <property type="match status" value="1"/>
</dbReference>
<dbReference type="PROSITE" id="PS01124">
    <property type="entry name" value="HTH_ARAC_FAMILY_2"/>
    <property type="match status" value="1"/>
</dbReference>
<feature type="domain" description="HTH araC/xylS-type" evidence="5">
    <location>
        <begin position="35"/>
        <end position="141"/>
    </location>
</feature>
<organism evidence="6 7">
    <name type="scientific">Pseudoprevotella muciniphila</name>
    <dbReference type="NCBI Taxonomy" id="2133944"/>
    <lineage>
        <taxon>Bacteria</taxon>
        <taxon>Pseudomonadati</taxon>
        <taxon>Bacteroidota</taxon>
        <taxon>Bacteroidia</taxon>
        <taxon>Bacteroidales</taxon>
        <taxon>Prevotellaceae</taxon>
        <taxon>Pseudoprevotella</taxon>
    </lineage>
</organism>
<reference evidence="6 7" key="1">
    <citation type="submission" date="2018-11" db="EMBL/GenBank/DDBJ databases">
        <authorList>
            <person name="Na S.W."/>
            <person name="Baik M."/>
        </authorList>
    </citation>
    <scope>NUCLEOTIDE SEQUENCE [LARGE SCALE GENOMIC DNA]</scope>
    <source>
        <strain evidence="6 7">E39</strain>
    </source>
</reference>
<dbReference type="KEGG" id="alq:C7Y71_008090"/>
<evidence type="ECO:0000256" key="4">
    <source>
        <dbReference type="SAM" id="MobiDB-lite"/>
    </source>
</evidence>
<dbReference type="PROSITE" id="PS00041">
    <property type="entry name" value="HTH_ARAC_FAMILY_1"/>
    <property type="match status" value="1"/>
</dbReference>
<keyword evidence="1" id="KW-0805">Transcription regulation</keyword>
<dbReference type="AlphaFoldDB" id="A0A5P8E7L0"/>
<evidence type="ECO:0000256" key="3">
    <source>
        <dbReference type="ARBA" id="ARBA00023163"/>
    </source>
</evidence>
<keyword evidence="7" id="KW-1185">Reference proteome</keyword>
<evidence type="ECO:0000256" key="1">
    <source>
        <dbReference type="ARBA" id="ARBA00023015"/>
    </source>
</evidence>
<dbReference type="InterPro" id="IPR018060">
    <property type="entry name" value="HTH_AraC"/>
</dbReference>
<dbReference type="GO" id="GO:0003700">
    <property type="term" value="F:DNA-binding transcription factor activity"/>
    <property type="evidence" value="ECO:0007669"/>
    <property type="project" value="InterPro"/>
</dbReference>
<sequence>MYNNDSEISMSEERKRVETEDVAGSKEKPSGKRKQALFLQLEKKVNEKNLFLCSHLSREDLCRLIGVDKNDIAAIVKEFDGRNVRMYINNKRIIYAARLMQRQPNFNVQSIAEECGFNHLGTFYRLFRRKYDMTPIDFEKLVRKNAADDILDEQGDLKQQYRIVENK</sequence>
<evidence type="ECO:0000313" key="7">
    <source>
        <dbReference type="Proteomes" id="UP000249375"/>
    </source>
</evidence>
<dbReference type="GO" id="GO:0043565">
    <property type="term" value="F:sequence-specific DNA binding"/>
    <property type="evidence" value="ECO:0007669"/>
    <property type="project" value="InterPro"/>
</dbReference>
<dbReference type="PANTHER" id="PTHR43280">
    <property type="entry name" value="ARAC-FAMILY TRANSCRIPTIONAL REGULATOR"/>
    <property type="match status" value="1"/>
</dbReference>
<keyword evidence="3" id="KW-0804">Transcription</keyword>
<dbReference type="Proteomes" id="UP000249375">
    <property type="component" value="Chromosome"/>
</dbReference>
<protein>
    <submittedName>
        <fullName evidence="6">AraC family transcriptional regulator</fullName>
    </submittedName>
</protein>
<accession>A0A5P8E7L0</accession>
<dbReference type="InterPro" id="IPR018062">
    <property type="entry name" value="HTH_AraC-typ_CS"/>
</dbReference>